<keyword evidence="3" id="KW-1185">Reference proteome</keyword>
<accession>A0A1I5YKV7</accession>
<keyword evidence="1" id="KW-0472">Membrane</keyword>
<evidence type="ECO:0000313" key="3">
    <source>
        <dbReference type="Proteomes" id="UP000199306"/>
    </source>
</evidence>
<evidence type="ECO:0000313" key="2">
    <source>
        <dbReference type="EMBL" id="SFQ44871.1"/>
    </source>
</evidence>
<dbReference type="EMBL" id="FOXH01000019">
    <property type="protein sequence ID" value="SFQ44871.1"/>
    <property type="molecule type" value="Genomic_DNA"/>
</dbReference>
<evidence type="ECO:0000256" key="1">
    <source>
        <dbReference type="SAM" id="Phobius"/>
    </source>
</evidence>
<dbReference type="STRING" id="1079859.SAMN04515674_11988"/>
<keyword evidence="1" id="KW-0812">Transmembrane</keyword>
<dbReference type="RefSeq" id="WP_092019568.1">
    <property type="nucleotide sequence ID" value="NZ_FOXH01000019.1"/>
</dbReference>
<proteinExistence type="predicted"/>
<dbReference type="Proteomes" id="UP000199306">
    <property type="component" value="Unassembled WGS sequence"/>
</dbReference>
<organism evidence="2 3">
    <name type="scientific">Pseudarcicella hirudinis</name>
    <dbReference type="NCBI Taxonomy" id="1079859"/>
    <lineage>
        <taxon>Bacteria</taxon>
        <taxon>Pseudomonadati</taxon>
        <taxon>Bacteroidota</taxon>
        <taxon>Cytophagia</taxon>
        <taxon>Cytophagales</taxon>
        <taxon>Flectobacillaceae</taxon>
        <taxon>Pseudarcicella</taxon>
    </lineage>
</organism>
<dbReference type="AlphaFoldDB" id="A0A1I5YKV7"/>
<gene>
    <name evidence="2" type="ORF">SAMN04515674_11988</name>
</gene>
<keyword evidence="1" id="KW-1133">Transmembrane helix</keyword>
<dbReference type="OrthoDB" id="771644at2"/>
<reference evidence="2 3" key="1">
    <citation type="submission" date="2016-10" db="EMBL/GenBank/DDBJ databases">
        <authorList>
            <person name="de Groot N.N."/>
        </authorList>
    </citation>
    <scope>NUCLEOTIDE SEQUENCE [LARGE SCALE GENOMIC DNA]</scope>
    <source>
        <strain evidence="3">E92,LMG 26720,CCM 7988</strain>
    </source>
</reference>
<sequence length="129" mass="15329">MNKSNRKILKWTIIIILVIGISNIPIVSFFIGVFTGTKSFYGTGYNYRSGLGKFHVSASNLKGDDFNTMYNDLIMQFKAYKKVNPNDTILYRNFKINVLKFWFWREYLTEEHYHLPYKEFPKEESMKTN</sequence>
<feature type="transmembrane region" description="Helical" evidence="1">
    <location>
        <begin position="12"/>
        <end position="34"/>
    </location>
</feature>
<protein>
    <submittedName>
        <fullName evidence="2">Uncharacterized protein</fullName>
    </submittedName>
</protein>
<name>A0A1I5YKV7_9BACT</name>